<feature type="region of interest" description="Disordered" evidence="1">
    <location>
        <begin position="157"/>
        <end position="190"/>
    </location>
</feature>
<gene>
    <name evidence="2" type="ORF">KC19_10G041000</name>
</gene>
<dbReference type="AlphaFoldDB" id="A0A8T0GGQ3"/>
<proteinExistence type="predicted"/>
<comment type="caution">
    <text evidence="2">The sequence shown here is derived from an EMBL/GenBank/DDBJ whole genome shotgun (WGS) entry which is preliminary data.</text>
</comment>
<sequence>MAQKFWAREVIVVEYREIRFCLRFNPLMECIPARVDCREGPDREVEVEKLRAWVRGQGRSEGTASKIVALLQVDQLLSEPRPRSWLRRGNFEEEDKLRYLWYRHAARLLGWKERQIFPGFVSALLKRHSFRSHGVRDEAVAQEAGEGAFHANPRVHARGGISAEGPHHGEGDARHGGRGALHGSGMRIRV</sequence>
<organism evidence="2 3">
    <name type="scientific">Ceratodon purpureus</name>
    <name type="common">Fire moss</name>
    <name type="synonym">Dicranum purpureum</name>
    <dbReference type="NCBI Taxonomy" id="3225"/>
    <lineage>
        <taxon>Eukaryota</taxon>
        <taxon>Viridiplantae</taxon>
        <taxon>Streptophyta</taxon>
        <taxon>Embryophyta</taxon>
        <taxon>Bryophyta</taxon>
        <taxon>Bryophytina</taxon>
        <taxon>Bryopsida</taxon>
        <taxon>Dicranidae</taxon>
        <taxon>Pseudoditrichales</taxon>
        <taxon>Ditrichaceae</taxon>
        <taxon>Ceratodon</taxon>
    </lineage>
</organism>
<evidence type="ECO:0000313" key="3">
    <source>
        <dbReference type="Proteomes" id="UP000822688"/>
    </source>
</evidence>
<keyword evidence="3" id="KW-1185">Reference proteome</keyword>
<evidence type="ECO:0000256" key="1">
    <source>
        <dbReference type="SAM" id="MobiDB-lite"/>
    </source>
</evidence>
<protein>
    <submittedName>
        <fullName evidence="2">Uncharacterized protein</fullName>
    </submittedName>
</protein>
<dbReference type="EMBL" id="CM026431">
    <property type="protein sequence ID" value="KAG0558616.1"/>
    <property type="molecule type" value="Genomic_DNA"/>
</dbReference>
<accession>A0A8T0GGQ3</accession>
<feature type="compositionally biased region" description="Basic and acidic residues" evidence="1">
    <location>
        <begin position="165"/>
        <end position="175"/>
    </location>
</feature>
<reference evidence="2" key="1">
    <citation type="submission" date="2020-06" db="EMBL/GenBank/DDBJ databases">
        <title>WGS assembly of Ceratodon purpureus strain R40.</title>
        <authorList>
            <person name="Carey S.B."/>
            <person name="Jenkins J."/>
            <person name="Shu S."/>
            <person name="Lovell J.T."/>
            <person name="Sreedasyam A."/>
            <person name="Maumus F."/>
            <person name="Tiley G.P."/>
            <person name="Fernandez-Pozo N."/>
            <person name="Barry K."/>
            <person name="Chen C."/>
            <person name="Wang M."/>
            <person name="Lipzen A."/>
            <person name="Daum C."/>
            <person name="Saski C.A."/>
            <person name="Payton A.C."/>
            <person name="Mcbreen J.C."/>
            <person name="Conrad R.E."/>
            <person name="Kollar L.M."/>
            <person name="Olsson S."/>
            <person name="Huttunen S."/>
            <person name="Landis J.B."/>
            <person name="Wickett N.J."/>
            <person name="Johnson M.G."/>
            <person name="Rensing S.A."/>
            <person name="Grimwood J."/>
            <person name="Schmutz J."/>
            <person name="Mcdaniel S.F."/>
        </authorList>
    </citation>
    <scope>NUCLEOTIDE SEQUENCE</scope>
    <source>
        <strain evidence="2">R40</strain>
    </source>
</reference>
<name>A0A8T0GGQ3_CERPU</name>
<evidence type="ECO:0000313" key="2">
    <source>
        <dbReference type="EMBL" id="KAG0558616.1"/>
    </source>
</evidence>
<dbReference type="Proteomes" id="UP000822688">
    <property type="component" value="Chromosome 10"/>
</dbReference>